<keyword evidence="1" id="KW-1133">Transmembrane helix</keyword>
<feature type="transmembrane region" description="Helical" evidence="1">
    <location>
        <begin position="6"/>
        <end position="25"/>
    </location>
</feature>
<gene>
    <name evidence="2" type="ORF">HMPREF0661_02535</name>
</gene>
<dbReference type="EMBL" id="JRNS01000156">
    <property type="protein sequence ID" value="KGF53927.1"/>
    <property type="molecule type" value="Genomic_DNA"/>
</dbReference>
<protein>
    <submittedName>
        <fullName evidence="2">Uncharacterized protein</fullName>
    </submittedName>
</protein>
<organism evidence="2 3">
    <name type="scientific">Prevotella melaninogenica DNF00666</name>
    <dbReference type="NCBI Taxonomy" id="1401073"/>
    <lineage>
        <taxon>Bacteria</taxon>
        <taxon>Pseudomonadati</taxon>
        <taxon>Bacteroidota</taxon>
        <taxon>Bacteroidia</taxon>
        <taxon>Bacteroidales</taxon>
        <taxon>Prevotellaceae</taxon>
        <taxon>Prevotella</taxon>
    </lineage>
</organism>
<evidence type="ECO:0000256" key="1">
    <source>
        <dbReference type="SAM" id="Phobius"/>
    </source>
</evidence>
<comment type="caution">
    <text evidence="2">The sequence shown here is derived from an EMBL/GenBank/DDBJ whole genome shotgun (WGS) entry which is preliminary data.</text>
</comment>
<evidence type="ECO:0000313" key="3">
    <source>
        <dbReference type="Proteomes" id="UP000029578"/>
    </source>
</evidence>
<name>A0A096CGC7_9BACT</name>
<accession>A0A096CGC7</accession>
<keyword evidence="1" id="KW-0812">Transmembrane</keyword>
<dbReference type="AlphaFoldDB" id="A0A096CGC7"/>
<sequence length="106" mass="11963">MKQKTTIKLIYAWTLLFVFTSMLLLKDFHYHNTSYHGSDKASVSHNASLKQVCSTCDFAMHESVEAKATVFQPVVAISWVPKRIFTEQTVYQVIVSINSHSPPTVG</sequence>
<dbReference type="Proteomes" id="UP000029578">
    <property type="component" value="Unassembled WGS sequence"/>
</dbReference>
<dbReference type="RefSeq" id="WP_036862463.1">
    <property type="nucleotide sequence ID" value="NZ_JRNS01000156.1"/>
</dbReference>
<evidence type="ECO:0000313" key="2">
    <source>
        <dbReference type="EMBL" id="KGF53927.1"/>
    </source>
</evidence>
<reference evidence="2 3" key="1">
    <citation type="submission" date="2014-07" db="EMBL/GenBank/DDBJ databases">
        <authorList>
            <person name="McCorrison J."/>
            <person name="Sanka R."/>
            <person name="Torralba M."/>
            <person name="Gillis M."/>
            <person name="Haft D.H."/>
            <person name="Methe B."/>
            <person name="Sutton G."/>
            <person name="Nelson K.E."/>
        </authorList>
    </citation>
    <scope>NUCLEOTIDE SEQUENCE [LARGE SCALE GENOMIC DNA]</scope>
    <source>
        <strain evidence="2 3">DNF00666</strain>
    </source>
</reference>
<proteinExistence type="predicted"/>
<keyword evidence="1" id="KW-0472">Membrane</keyword>